<organism evidence="1 2">
    <name type="scientific">Caenorhabditis briggsae</name>
    <dbReference type="NCBI Taxonomy" id="6238"/>
    <lineage>
        <taxon>Eukaryota</taxon>
        <taxon>Metazoa</taxon>
        <taxon>Ecdysozoa</taxon>
        <taxon>Nematoda</taxon>
        <taxon>Chromadorea</taxon>
        <taxon>Rhabditida</taxon>
        <taxon>Rhabditina</taxon>
        <taxon>Rhabditomorpha</taxon>
        <taxon>Rhabditoidea</taxon>
        <taxon>Rhabditidae</taxon>
        <taxon>Peloderinae</taxon>
        <taxon>Caenorhabditis</taxon>
    </lineage>
</organism>
<gene>
    <name evidence="1" type="ORF">CBG25461</name>
    <name evidence="1" type="ORF">CBG_25461</name>
</gene>
<reference evidence="1 2" key="2">
    <citation type="journal article" date="2011" name="PLoS Genet.">
        <title>Caenorhabditis briggsae recombinant inbred line genotypes reveal inter-strain incompatibility and the evolution of recombination.</title>
        <authorList>
            <person name="Ross J.A."/>
            <person name="Koboldt D.C."/>
            <person name="Staisch J.E."/>
            <person name="Chamberlin H.M."/>
            <person name="Gupta B.P."/>
            <person name="Miller R.D."/>
            <person name="Baird S.E."/>
            <person name="Haag E.S."/>
        </authorList>
    </citation>
    <scope>NUCLEOTIDE SEQUENCE [LARGE SCALE GENOMIC DNA]</scope>
    <source>
        <strain evidence="1 2">AF16</strain>
    </source>
</reference>
<keyword evidence="2" id="KW-1185">Reference proteome</keyword>
<accession>B6ILH6</accession>
<dbReference type="CTD" id="68916948"/>
<dbReference type="KEGG" id="cbr:CBG_25461"/>
<proteinExistence type="predicted"/>
<dbReference type="RefSeq" id="XP_045100314.1">
    <property type="nucleotide sequence ID" value="XM_045241732.1"/>
</dbReference>
<evidence type="ECO:0000313" key="1">
    <source>
        <dbReference type="EMBL" id="CAS00756.1"/>
    </source>
</evidence>
<dbReference type="Proteomes" id="UP000008549">
    <property type="component" value="Unassembled WGS sequence"/>
</dbReference>
<dbReference type="GeneID" id="68916948"/>
<name>B6ILH6_CAEBR</name>
<evidence type="ECO:0000313" key="2">
    <source>
        <dbReference type="Proteomes" id="UP000008549"/>
    </source>
</evidence>
<reference evidence="1 2" key="1">
    <citation type="journal article" date="2003" name="PLoS Biol.">
        <title>The genome sequence of Caenorhabditis briggsae: a platform for comparative genomics.</title>
        <authorList>
            <person name="Stein L.D."/>
            <person name="Bao Z."/>
            <person name="Blasiar D."/>
            <person name="Blumenthal T."/>
            <person name="Brent M.R."/>
            <person name="Chen N."/>
            <person name="Chinwalla A."/>
            <person name="Clarke L."/>
            <person name="Clee C."/>
            <person name="Coghlan A."/>
            <person name="Coulson A."/>
            <person name="D'Eustachio P."/>
            <person name="Fitch D.H."/>
            <person name="Fulton L.A."/>
            <person name="Fulton R.E."/>
            <person name="Griffiths-Jones S."/>
            <person name="Harris T.W."/>
            <person name="Hillier L.W."/>
            <person name="Kamath R."/>
            <person name="Kuwabara P.E."/>
            <person name="Mardis E.R."/>
            <person name="Marra M.A."/>
            <person name="Miner T.L."/>
            <person name="Minx P."/>
            <person name="Mullikin J.C."/>
            <person name="Plumb R.W."/>
            <person name="Rogers J."/>
            <person name="Schein J.E."/>
            <person name="Sohrmann M."/>
            <person name="Spieth J."/>
            <person name="Stajich J.E."/>
            <person name="Wei C."/>
            <person name="Willey D."/>
            <person name="Wilson R.K."/>
            <person name="Durbin R."/>
            <person name="Waterston R.H."/>
        </authorList>
    </citation>
    <scope>NUCLEOTIDE SEQUENCE [LARGE SCALE GENOMIC DNA]</scope>
    <source>
        <strain evidence="1 2">AF16</strain>
    </source>
</reference>
<dbReference type="InParanoid" id="B6ILH6"/>
<dbReference type="EMBL" id="HE601386">
    <property type="protein sequence ID" value="CAS00756.1"/>
    <property type="molecule type" value="Genomic_DNA"/>
</dbReference>
<protein>
    <submittedName>
        <fullName evidence="1">Protein CBG25461</fullName>
    </submittedName>
</protein>
<sequence length="11" mass="1368">MTMRDDVEDEQ</sequence>